<keyword evidence="1" id="KW-1185">Reference proteome</keyword>
<sequence>MLINKTLSCVRDSCKIKHVLSTPSEAVRKIVLSFLYRSHTITPCIAYCKSSRGHREMSDLKQCDKRSSMVKLYEKFYVYFKITSEQFSQY</sequence>
<name>A0A915HM95_ROMCU</name>
<proteinExistence type="predicted"/>
<reference evidence="2" key="1">
    <citation type="submission" date="2022-11" db="UniProtKB">
        <authorList>
            <consortium name="WormBaseParasite"/>
        </authorList>
    </citation>
    <scope>IDENTIFICATION</scope>
</reference>
<protein>
    <submittedName>
        <fullName evidence="2">Uncharacterized protein</fullName>
    </submittedName>
</protein>
<evidence type="ECO:0000313" key="2">
    <source>
        <dbReference type="WBParaSite" id="nRc.2.0.1.t02799-RA"/>
    </source>
</evidence>
<accession>A0A915HM95</accession>
<dbReference type="Proteomes" id="UP000887565">
    <property type="component" value="Unplaced"/>
</dbReference>
<evidence type="ECO:0000313" key="1">
    <source>
        <dbReference type="Proteomes" id="UP000887565"/>
    </source>
</evidence>
<dbReference type="AlphaFoldDB" id="A0A915HM95"/>
<organism evidence="1 2">
    <name type="scientific">Romanomermis culicivorax</name>
    <name type="common">Nematode worm</name>
    <dbReference type="NCBI Taxonomy" id="13658"/>
    <lineage>
        <taxon>Eukaryota</taxon>
        <taxon>Metazoa</taxon>
        <taxon>Ecdysozoa</taxon>
        <taxon>Nematoda</taxon>
        <taxon>Enoplea</taxon>
        <taxon>Dorylaimia</taxon>
        <taxon>Mermithida</taxon>
        <taxon>Mermithoidea</taxon>
        <taxon>Mermithidae</taxon>
        <taxon>Romanomermis</taxon>
    </lineage>
</organism>
<dbReference type="WBParaSite" id="nRc.2.0.1.t02799-RA">
    <property type="protein sequence ID" value="nRc.2.0.1.t02799-RA"/>
    <property type="gene ID" value="nRc.2.0.1.g02799"/>
</dbReference>